<evidence type="ECO:0000256" key="1">
    <source>
        <dbReference type="SAM" id="MobiDB-lite"/>
    </source>
</evidence>
<proteinExistence type="predicted"/>
<dbReference type="OrthoDB" id="4368991at2759"/>
<reference evidence="3" key="2">
    <citation type="journal article" date="2023" name="IMA Fungus">
        <title>Comparative genomic study of the Penicillium genus elucidates a diverse pangenome and 15 lateral gene transfer events.</title>
        <authorList>
            <person name="Petersen C."/>
            <person name="Sorensen T."/>
            <person name="Nielsen M.R."/>
            <person name="Sondergaard T.E."/>
            <person name="Sorensen J.L."/>
            <person name="Fitzpatrick D.A."/>
            <person name="Frisvad J.C."/>
            <person name="Nielsen K.L."/>
        </authorList>
    </citation>
    <scope>NUCLEOTIDE SEQUENCE</scope>
    <source>
        <strain evidence="3">IBT 30069</strain>
    </source>
</reference>
<accession>A0A9W9ESP6</accession>
<reference evidence="3" key="1">
    <citation type="submission" date="2022-11" db="EMBL/GenBank/DDBJ databases">
        <authorList>
            <person name="Petersen C."/>
        </authorList>
    </citation>
    <scope>NUCLEOTIDE SEQUENCE</scope>
    <source>
        <strain evidence="3">IBT 30069</strain>
    </source>
</reference>
<feature type="compositionally biased region" description="Low complexity" evidence="1">
    <location>
        <begin position="135"/>
        <end position="149"/>
    </location>
</feature>
<evidence type="ECO:0000313" key="3">
    <source>
        <dbReference type="EMBL" id="KAJ5087312.1"/>
    </source>
</evidence>
<comment type="caution">
    <text evidence="3">The sequence shown here is derived from an EMBL/GenBank/DDBJ whole genome shotgun (WGS) entry which is preliminary data.</text>
</comment>
<feature type="compositionally biased region" description="Low complexity" evidence="1">
    <location>
        <begin position="113"/>
        <end position="127"/>
    </location>
</feature>
<feature type="signal peptide" evidence="2">
    <location>
        <begin position="1"/>
        <end position="22"/>
    </location>
</feature>
<evidence type="ECO:0000313" key="4">
    <source>
        <dbReference type="Proteomes" id="UP001149165"/>
    </source>
</evidence>
<organism evidence="3 4">
    <name type="scientific">Penicillium angulare</name>
    <dbReference type="NCBI Taxonomy" id="116970"/>
    <lineage>
        <taxon>Eukaryota</taxon>
        <taxon>Fungi</taxon>
        <taxon>Dikarya</taxon>
        <taxon>Ascomycota</taxon>
        <taxon>Pezizomycotina</taxon>
        <taxon>Eurotiomycetes</taxon>
        <taxon>Eurotiomycetidae</taxon>
        <taxon>Eurotiales</taxon>
        <taxon>Aspergillaceae</taxon>
        <taxon>Penicillium</taxon>
    </lineage>
</organism>
<feature type="region of interest" description="Disordered" evidence="1">
    <location>
        <begin position="113"/>
        <end position="149"/>
    </location>
</feature>
<evidence type="ECO:0000256" key="2">
    <source>
        <dbReference type="SAM" id="SignalP"/>
    </source>
</evidence>
<dbReference type="AlphaFoldDB" id="A0A9W9ESP6"/>
<dbReference type="Proteomes" id="UP001149165">
    <property type="component" value="Unassembled WGS sequence"/>
</dbReference>
<protein>
    <submittedName>
        <fullName evidence="3">Uncharacterized protein</fullName>
    </submittedName>
</protein>
<gene>
    <name evidence="3" type="ORF">N7456_010928</name>
</gene>
<keyword evidence="2" id="KW-0732">Signal</keyword>
<sequence>MPSLKNLLPVAVALSLTTATAATTTTCPTNWLSDTFNITRCCYGNMLLEDTTPYCCVYDTNPEVTEANAVTTTATDDGCFTKIPFTATDYSDLVSSASSKLLAETTAASNEATATSSSSSTASASGSSGSGSGSGSASVSGATSTSSGGAAPIATACEVIIGGAAVVAGLFVL</sequence>
<feature type="chain" id="PRO_5040761908" evidence="2">
    <location>
        <begin position="23"/>
        <end position="173"/>
    </location>
</feature>
<keyword evidence="4" id="KW-1185">Reference proteome</keyword>
<name>A0A9W9ESP6_9EURO</name>
<dbReference type="EMBL" id="JAPQKH010000007">
    <property type="protein sequence ID" value="KAJ5087312.1"/>
    <property type="molecule type" value="Genomic_DNA"/>
</dbReference>